<dbReference type="Proteomes" id="UP000032702">
    <property type="component" value="Unassembled WGS sequence"/>
</dbReference>
<dbReference type="EMBL" id="AAMD01000110">
    <property type="protein sequence ID" value="EAU64618.1"/>
    <property type="molecule type" value="Genomic_DNA"/>
</dbReference>
<protein>
    <submittedName>
        <fullName evidence="1">Uncharacterized protein</fullName>
    </submittedName>
</protein>
<reference evidence="1 2" key="1">
    <citation type="submission" date="2006-04" db="EMBL/GenBank/DDBJ databases">
        <authorList>
            <person name="Nierman W.C."/>
        </authorList>
    </citation>
    <scope>NUCLEOTIDE SEQUENCE [LARGE SCALE GENOMIC DNA]</scope>
    <source>
        <strain evidence="1 2">DW4/3-1</strain>
    </source>
</reference>
<dbReference type="AlphaFoldDB" id="Q08VV9"/>
<proteinExistence type="predicted"/>
<accession>Q08VV9</accession>
<gene>
    <name evidence="1" type="ORF">STIAU_4447</name>
</gene>
<evidence type="ECO:0000313" key="1">
    <source>
        <dbReference type="EMBL" id="EAU64618.1"/>
    </source>
</evidence>
<comment type="caution">
    <text evidence="1">The sequence shown here is derived from an EMBL/GenBank/DDBJ whole genome shotgun (WGS) entry which is preliminary data.</text>
</comment>
<name>Q08VV9_STIAD</name>
<evidence type="ECO:0000313" key="2">
    <source>
        <dbReference type="Proteomes" id="UP000032702"/>
    </source>
</evidence>
<organism evidence="1 2">
    <name type="scientific">Stigmatella aurantiaca (strain DW4/3-1)</name>
    <dbReference type="NCBI Taxonomy" id="378806"/>
    <lineage>
        <taxon>Bacteria</taxon>
        <taxon>Pseudomonadati</taxon>
        <taxon>Myxococcota</taxon>
        <taxon>Myxococcia</taxon>
        <taxon>Myxococcales</taxon>
        <taxon>Cystobacterineae</taxon>
        <taxon>Archangiaceae</taxon>
        <taxon>Stigmatella</taxon>
    </lineage>
</organism>
<sequence length="40" mass="4618">MGSVQREPPWHRRVMGCWRAGRKLSDPCFQALPAKQHDQG</sequence>